<dbReference type="Pfam" id="PF13359">
    <property type="entry name" value="DDE_Tnp_4"/>
    <property type="match status" value="1"/>
</dbReference>
<evidence type="ECO:0000256" key="4">
    <source>
        <dbReference type="ARBA" id="ARBA00022722"/>
    </source>
</evidence>
<dbReference type="AlphaFoldDB" id="A0A147BCT6"/>
<dbReference type="PANTHER" id="PTHR22930">
    <property type="match status" value="1"/>
</dbReference>
<dbReference type="InterPro" id="IPR027806">
    <property type="entry name" value="HARBI1_dom"/>
</dbReference>
<dbReference type="GO" id="GO:0005634">
    <property type="term" value="C:nucleus"/>
    <property type="evidence" value="ECO:0007669"/>
    <property type="project" value="UniProtKB-SubCell"/>
</dbReference>
<feature type="domain" description="DDE Tnp4" evidence="9">
    <location>
        <begin position="186"/>
        <end position="336"/>
    </location>
</feature>
<comment type="cofactor">
    <cofactor evidence="1">
        <name>a divalent metal cation</name>
        <dbReference type="ChEBI" id="CHEBI:60240"/>
    </cofactor>
</comment>
<keyword evidence="8" id="KW-0732">Signal</keyword>
<evidence type="ECO:0000259" key="9">
    <source>
        <dbReference type="Pfam" id="PF13359"/>
    </source>
</evidence>
<organism evidence="10">
    <name type="scientific">Ixodes ricinus</name>
    <name type="common">Common tick</name>
    <name type="synonym">Acarus ricinus</name>
    <dbReference type="NCBI Taxonomy" id="34613"/>
    <lineage>
        <taxon>Eukaryota</taxon>
        <taxon>Metazoa</taxon>
        <taxon>Ecdysozoa</taxon>
        <taxon>Arthropoda</taxon>
        <taxon>Chelicerata</taxon>
        <taxon>Arachnida</taxon>
        <taxon>Acari</taxon>
        <taxon>Parasitiformes</taxon>
        <taxon>Ixodida</taxon>
        <taxon>Ixodoidea</taxon>
        <taxon>Ixodidae</taxon>
        <taxon>Ixodinae</taxon>
        <taxon>Ixodes</taxon>
    </lineage>
</organism>
<dbReference type="GO" id="GO:0016787">
    <property type="term" value="F:hydrolase activity"/>
    <property type="evidence" value="ECO:0007669"/>
    <property type="project" value="UniProtKB-KW"/>
</dbReference>
<evidence type="ECO:0000256" key="5">
    <source>
        <dbReference type="ARBA" id="ARBA00022723"/>
    </source>
</evidence>
<evidence type="ECO:0000256" key="3">
    <source>
        <dbReference type="ARBA" id="ARBA00006958"/>
    </source>
</evidence>
<dbReference type="GO" id="GO:0004518">
    <property type="term" value="F:nuclease activity"/>
    <property type="evidence" value="ECO:0007669"/>
    <property type="project" value="UniProtKB-KW"/>
</dbReference>
<accession>A0A147BCT6</accession>
<protein>
    <submittedName>
        <fullName evidence="10">Putative transposase</fullName>
    </submittedName>
</protein>
<dbReference type="PANTHER" id="PTHR22930:SF289">
    <property type="entry name" value="DDE TNP4 DOMAIN-CONTAINING PROTEIN-RELATED"/>
    <property type="match status" value="1"/>
</dbReference>
<keyword evidence="5" id="KW-0479">Metal-binding</keyword>
<feature type="chain" id="PRO_5007542202" evidence="8">
    <location>
        <begin position="27"/>
        <end position="396"/>
    </location>
</feature>
<dbReference type="EMBL" id="GEGO01006816">
    <property type="protein sequence ID" value="JAR88588.1"/>
    <property type="molecule type" value="Transcribed_RNA"/>
</dbReference>
<evidence type="ECO:0000256" key="2">
    <source>
        <dbReference type="ARBA" id="ARBA00004123"/>
    </source>
</evidence>
<evidence type="ECO:0000256" key="7">
    <source>
        <dbReference type="ARBA" id="ARBA00023242"/>
    </source>
</evidence>
<keyword evidence="7" id="KW-0539">Nucleus</keyword>
<sequence length="396" mass="44021">MSSVSKRRAAIAALLVAALDSDSSSSSSSDDENWVRFAGENLDALLGVPERQPRTSGFMDVVRAYSDSEFRTHFLMSRATTVSLTRQFYQSGHYLENTGHGGCPQKSPEEHILSFLWYAVNNSCIREVARRFDTSESTLHRNMDKVLCFLCSLSPRLIAFPSDLDLLAGEFQKVAGFPGVVGSMGGTHVNVRCPAHRQRPVSTDRELSLAVQAVSDPWLRFLDVFVGPPGEKRNMALLSLSPLGQRLESFDHRYHLLTDLVYPPREYLVPPYGEKPSDDPETLAKQEFDALHGVTHAVVDDALALVKQRFRQLSRLEFFTLEKMSDFVLACCVLHNFLVDADDVQLDPVEESAGMENGEEEGEVEGCDLAANEEEALLEELGELKRLALRKLVVGA</sequence>
<feature type="signal peptide" evidence="8">
    <location>
        <begin position="1"/>
        <end position="26"/>
    </location>
</feature>
<keyword evidence="6" id="KW-0378">Hydrolase</keyword>
<dbReference type="InterPro" id="IPR045249">
    <property type="entry name" value="HARBI1-like"/>
</dbReference>
<comment type="subcellular location">
    <subcellularLocation>
        <location evidence="2">Nucleus</location>
    </subcellularLocation>
</comment>
<keyword evidence="4" id="KW-0540">Nuclease</keyword>
<name>A0A147BCT6_IXORI</name>
<evidence type="ECO:0000256" key="6">
    <source>
        <dbReference type="ARBA" id="ARBA00022801"/>
    </source>
</evidence>
<dbReference type="GO" id="GO:0046872">
    <property type="term" value="F:metal ion binding"/>
    <property type="evidence" value="ECO:0007669"/>
    <property type="project" value="UniProtKB-KW"/>
</dbReference>
<reference evidence="10" key="1">
    <citation type="journal article" date="2018" name="PLoS Negl. Trop. Dis.">
        <title>Sialome diversity of ticks revealed by RNAseq of single tick salivary glands.</title>
        <authorList>
            <person name="Perner J."/>
            <person name="Kropackova S."/>
            <person name="Kopacek P."/>
            <person name="Ribeiro J.M."/>
        </authorList>
    </citation>
    <scope>NUCLEOTIDE SEQUENCE</scope>
    <source>
        <strain evidence="10">Siblings of single egg batch collected in Ceske Budejovice</strain>
        <tissue evidence="10">Salivary glands</tissue>
    </source>
</reference>
<evidence type="ECO:0000313" key="10">
    <source>
        <dbReference type="EMBL" id="JAR88588.1"/>
    </source>
</evidence>
<evidence type="ECO:0000256" key="8">
    <source>
        <dbReference type="SAM" id="SignalP"/>
    </source>
</evidence>
<comment type="similarity">
    <text evidence="3">Belongs to the HARBI1 family.</text>
</comment>
<proteinExistence type="inferred from homology"/>
<evidence type="ECO:0000256" key="1">
    <source>
        <dbReference type="ARBA" id="ARBA00001968"/>
    </source>
</evidence>